<proteinExistence type="predicted"/>
<dbReference type="AlphaFoldDB" id="A0A5N6L9U7"/>
<sequence>MVWTWVSSVGVAMMEGRGWGHDELRLLTLACHTVWKDEFAGVMMSWEMVVALMELDSMQVLKSSVLTSMIEEDDPHETKFRMMKMNTEEVSREFFMFCETVRGRGATGEGLRRWLLVGEIRSGRWSRWTTWLPVQACSGACGCLAER</sequence>
<reference evidence="1 2" key="1">
    <citation type="submission" date="2019-05" db="EMBL/GenBank/DDBJ databases">
        <title>Mikania micrantha, genome provides insights into the molecular mechanism of rapid growth.</title>
        <authorList>
            <person name="Liu B."/>
        </authorList>
    </citation>
    <scope>NUCLEOTIDE SEQUENCE [LARGE SCALE GENOMIC DNA]</scope>
    <source>
        <strain evidence="1">NLD-2019</strain>
        <tissue evidence="1">Leaf</tissue>
    </source>
</reference>
<organism evidence="1 2">
    <name type="scientific">Mikania micrantha</name>
    <name type="common">bitter vine</name>
    <dbReference type="NCBI Taxonomy" id="192012"/>
    <lineage>
        <taxon>Eukaryota</taxon>
        <taxon>Viridiplantae</taxon>
        <taxon>Streptophyta</taxon>
        <taxon>Embryophyta</taxon>
        <taxon>Tracheophyta</taxon>
        <taxon>Spermatophyta</taxon>
        <taxon>Magnoliopsida</taxon>
        <taxon>eudicotyledons</taxon>
        <taxon>Gunneridae</taxon>
        <taxon>Pentapetalae</taxon>
        <taxon>asterids</taxon>
        <taxon>campanulids</taxon>
        <taxon>Asterales</taxon>
        <taxon>Asteraceae</taxon>
        <taxon>Asteroideae</taxon>
        <taxon>Heliantheae alliance</taxon>
        <taxon>Eupatorieae</taxon>
        <taxon>Mikania</taxon>
    </lineage>
</organism>
<keyword evidence="2" id="KW-1185">Reference proteome</keyword>
<protein>
    <submittedName>
        <fullName evidence="1">Uncharacterized protein</fullName>
    </submittedName>
</protein>
<accession>A0A5N6L9U7</accession>
<name>A0A5N6L9U7_9ASTR</name>
<dbReference type="Proteomes" id="UP000326396">
    <property type="component" value="Unassembled WGS sequence"/>
</dbReference>
<dbReference type="EMBL" id="SZYD01002344">
    <property type="protein sequence ID" value="KAC9664002.1"/>
    <property type="molecule type" value="Genomic_DNA"/>
</dbReference>
<evidence type="ECO:0000313" key="1">
    <source>
        <dbReference type="EMBL" id="KAC9664002.1"/>
    </source>
</evidence>
<evidence type="ECO:0000313" key="2">
    <source>
        <dbReference type="Proteomes" id="UP000326396"/>
    </source>
</evidence>
<gene>
    <name evidence="1" type="ORF">E3N88_45426</name>
</gene>
<comment type="caution">
    <text evidence="1">The sequence shown here is derived from an EMBL/GenBank/DDBJ whole genome shotgun (WGS) entry which is preliminary data.</text>
</comment>